<evidence type="ECO:0000313" key="16">
    <source>
        <dbReference type="Proteomes" id="UP000257131"/>
    </source>
</evidence>
<comment type="subcellular location">
    <subcellularLocation>
        <location evidence="1">Cell membrane</location>
    </subcellularLocation>
</comment>
<protein>
    <recommendedName>
        <fullName evidence="11">Molybdate-binding protein ModA</fullName>
    </recommendedName>
    <alternativeName>
        <fullName evidence="12">Molybdate/tungstate-binding protein ModA</fullName>
    </alternativeName>
</protein>
<keyword evidence="7" id="KW-0472">Membrane</keyword>
<dbReference type="AlphaFoldDB" id="A0A3D9BQW0"/>
<proteinExistence type="inferred from homology"/>
<evidence type="ECO:0000256" key="10">
    <source>
        <dbReference type="ARBA" id="ARBA00062515"/>
    </source>
</evidence>
<feature type="binding site" evidence="13">
    <location>
        <position position="149"/>
    </location>
    <ligand>
        <name>molybdate</name>
        <dbReference type="ChEBI" id="CHEBI:36264"/>
    </ligand>
</feature>
<evidence type="ECO:0000256" key="8">
    <source>
        <dbReference type="ARBA" id="ARBA00023245"/>
    </source>
</evidence>
<comment type="subunit">
    <text evidence="10">The complex is composed of two ATP-binding proteins (ModC), two transmembrane proteins (ModB) and a solute-binding protein (ModA).</text>
</comment>
<dbReference type="GO" id="GO:0030288">
    <property type="term" value="C:outer membrane-bounded periplasmic space"/>
    <property type="evidence" value="ECO:0007669"/>
    <property type="project" value="TreeGrafter"/>
</dbReference>
<dbReference type="Gene3D" id="3.40.190.10">
    <property type="entry name" value="Periplasmic binding protein-like II"/>
    <property type="match status" value="2"/>
</dbReference>
<feature type="chain" id="PRO_5017742221" description="Molybdate-binding protein ModA" evidence="14">
    <location>
        <begin position="28"/>
        <end position="258"/>
    </location>
</feature>
<evidence type="ECO:0000256" key="13">
    <source>
        <dbReference type="PIRSR" id="PIRSR004846-1"/>
    </source>
</evidence>
<dbReference type="Pfam" id="PF13531">
    <property type="entry name" value="SBP_bac_11"/>
    <property type="match status" value="1"/>
</dbReference>
<gene>
    <name evidence="15" type="primary">modA</name>
    <name evidence="15" type="ORF">DRV84_10645</name>
</gene>
<feature type="binding site" evidence="13">
    <location>
        <position position="194"/>
    </location>
    <ligand>
        <name>molybdate</name>
        <dbReference type="ChEBI" id="CHEBI:36264"/>
    </ligand>
</feature>
<keyword evidence="4" id="KW-1003">Cell membrane</keyword>
<dbReference type="GO" id="GO:0030973">
    <property type="term" value="F:molybdate ion binding"/>
    <property type="evidence" value="ECO:0007669"/>
    <property type="project" value="TreeGrafter"/>
</dbReference>
<dbReference type="PIRSF" id="PIRSF004846">
    <property type="entry name" value="ModA"/>
    <property type="match status" value="1"/>
</dbReference>
<dbReference type="SUPFAM" id="SSF53850">
    <property type="entry name" value="Periplasmic binding protein-like II"/>
    <property type="match status" value="1"/>
</dbReference>
<evidence type="ECO:0000313" key="15">
    <source>
        <dbReference type="EMBL" id="REC55880.1"/>
    </source>
</evidence>
<dbReference type="NCBIfam" id="TIGR01256">
    <property type="entry name" value="modA"/>
    <property type="match status" value="1"/>
</dbReference>
<evidence type="ECO:0000256" key="14">
    <source>
        <dbReference type="SAM" id="SignalP"/>
    </source>
</evidence>
<comment type="function">
    <text evidence="9">Involved in the transport of molybdenum into the cell. Part of the binding-protein-dependent transport system ModABCD.</text>
</comment>
<feature type="signal peptide" evidence="14">
    <location>
        <begin position="1"/>
        <end position="27"/>
    </location>
</feature>
<feature type="binding site" evidence="13">
    <location>
        <position position="64"/>
    </location>
    <ligand>
        <name>molybdate</name>
        <dbReference type="ChEBI" id="CHEBI:36264"/>
    </ligand>
</feature>
<evidence type="ECO:0000256" key="9">
    <source>
        <dbReference type="ARBA" id="ARBA00056002"/>
    </source>
</evidence>
<evidence type="ECO:0000256" key="6">
    <source>
        <dbReference type="ARBA" id="ARBA00022729"/>
    </source>
</evidence>
<keyword evidence="5 13" id="KW-0479">Metal-binding</keyword>
<organism evidence="15 16">
    <name type="scientific">Rhodosalinus sediminis</name>
    <dbReference type="NCBI Taxonomy" id="1940533"/>
    <lineage>
        <taxon>Bacteria</taxon>
        <taxon>Pseudomonadati</taxon>
        <taxon>Pseudomonadota</taxon>
        <taxon>Alphaproteobacteria</taxon>
        <taxon>Rhodobacterales</taxon>
        <taxon>Paracoccaceae</taxon>
        <taxon>Rhodosalinus</taxon>
    </lineage>
</organism>
<evidence type="ECO:0000256" key="4">
    <source>
        <dbReference type="ARBA" id="ARBA00022475"/>
    </source>
</evidence>
<evidence type="ECO:0000256" key="5">
    <source>
        <dbReference type="ARBA" id="ARBA00022723"/>
    </source>
</evidence>
<dbReference type="OrthoDB" id="9785015at2"/>
<dbReference type="RefSeq" id="WP_115980318.1">
    <property type="nucleotide sequence ID" value="NZ_QOHR01000015.1"/>
</dbReference>
<dbReference type="GO" id="GO:0046872">
    <property type="term" value="F:metal ion binding"/>
    <property type="evidence" value="ECO:0007669"/>
    <property type="project" value="UniProtKB-KW"/>
</dbReference>
<evidence type="ECO:0000256" key="3">
    <source>
        <dbReference type="ARBA" id="ARBA00022448"/>
    </source>
</evidence>
<reference evidence="15 16" key="1">
    <citation type="journal article" date="2017" name="Int. J. Syst. Evol. Microbiol.">
        <title>Rhodosalinus sediminis gen. nov., sp. nov., isolated from marine saltern.</title>
        <authorList>
            <person name="Guo L.Y."/>
            <person name="Ling S.K."/>
            <person name="Li C.M."/>
            <person name="Chen G.J."/>
            <person name="Du Z.J."/>
        </authorList>
    </citation>
    <scope>NUCLEOTIDE SEQUENCE [LARGE SCALE GENOMIC DNA]</scope>
    <source>
        <strain evidence="15 16">WDN1C137</strain>
    </source>
</reference>
<accession>A0A3D9BQW0</accession>
<dbReference type="GO" id="GO:0005886">
    <property type="term" value="C:plasma membrane"/>
    <property type="evidence" value="ECO:0007669"/>
    <property type="project" value="UniProtKB-SubCell"/>
</dbReference>
<feature type="binding site" evidence="13">
    <location>
        <position position="37"/>
    </location>
    <ligand>
        <name>molybdate</name>
        <dbReference type="ChEBI" id="CHEBI:36264"/>
    </ligand>
</feature>
<evidence type="ECO:0000256" key="11">
    <source>
        <dbReference type="ARBA" id="ARBA00073171"/>
    </source>
</evidence>
<feature type="binding site" evidence="13">
    <location>
        <position position="176"/>
    </location>
    <ligand>
        <name>molybdate</name>
        <dbReference type="ChEBI" id="CHEBI:36264"/>
    </ligand>
</feature>
<evidence type="ECO:0000256" key="12">
    <source>
        <dbReference type="ARBA" id="ARBA00078141"/>
    </source>
</evidence>
<dbReference type="InterPro" id="IPR050682">
    <property type="entry name" value="ModA/WtpA"/>
</dbReference>
<evidence type="ECO:0000256" key="2">
    <source>
        <dbReference type="ARBA" id="ARBA00009175"/>
    </source>
</evidence>
<keyword evidence="3" id="KW-0813">Transport</keyword>
<sequence length="258" mass="25853">MPVRRAIAAAAAVVLFAAAFPATPAKAERLTVFAAASLTDAMAAVEAGFEAATGHEVAVSLAGSSALARQIEAGAPADVFISANPGWMDELEAAGRLAPGTRVDLLRNALVLIAHGPGAAPVEIGPELDLAARLGAGRLAMALVEAVPAGIYGKAALERLGLWEDVAPRVAQADNVRAALALVATGAAPYGIVYATDARAEDDVTAIGTFPAETHPPILYPAAAIAGAEGPAAAFLDYLAGPEARAAFEAEGFAVVAD</sequence>
<dbReference type="PANTHER" id="PTHR30632">
    <property type="entry name" value="MOLYBDATE-BINDING PERIPLASMIC PROTEIN"/>
    <property type="match status" value="1"/>
</dbReference>
<name>A0A3D9BQW0_9RHOB</name>
<keyword evidence="16" id="KW-1185">Reference proteome</keyword>
<dbReference type="InterPro" id="IPR005950">
    <property type="entry name" value="ModA"/>
</dbReference>
<comment type="caution">
    <text evidence="15">The sequence shown here is derived from an EMBL/GenBank/DDBJ whole genome shotgun (WGS) entry which is preliminary data.</text>
</comment>
<dbReference type="GO" id="GO:0015689">
    <property type="term" value="P:molybdate ion transport"/>
    <property type="evidence" value="ECO:0007669"/>
    <property type="project" value="InterPro"/>
</dbReference>
<dbReference type="PANTHER" id="PTHR30632:SF17">
    <property type="entry name" value="MOLYBDATE-BINDING PROTEIN MODA"/>
    <property type="match status" value="1"/>
</dbReference>
<keyword evidence="8" id="KW-0826">Tungsten</keyword>
<comment type="similarity">
    <text evidence="2">Belongs to the bacterial solute-binding protein ModA family.</text>
</comment>
<dbReference type="FunFam" id="3.40.190.10:FF:000030">
    <property type="entry name" value="Molybdate ABC transporter substrate-binding protein"/>
    <property type="match status" value="1"/>
</dbReference>
<keyword evidence="6 14" id="KW-0732">Signal</keyword>
<evidence type="ECO:0000256" key="7">
    <source>
        <dbReference type="ARBA" id="ARBA00023136"/>
    </source>
</evidence>
<dbReference type="EMBL" id="QOHR01000015">
    <property type="protein sequence ID" value="REC55880.1"/>
    <property type="molecule type" value="Genomic_DNA"/>
</dbReference>
<dbReference type="Proteomes" id="UP000257131">
    <property type="component" value="Unassembled WGS sequence"/>
</dbReference>
<keyword evidence="13" id="KW-0500">Molybdenum</keyword>
<evidence type="ECO:0000256" key="1">
    <source>
        <dbReference type="ARBA" id="ARBA00004236"/>
    </source>
</evidence>